<sequence length="435" mass="48151">MEQAPKPPVMARRLSEILDDEHHNNPPTYSESGTSIQSLIDKLKAGAENSLPITGPPEKNPGGQWSEHSLLVTQALDTYFSAIQTKKDEVVALLIETGIVTANTTSRDGVTPLLAAVEAGNVRMVQELIDFDADVNTYGSAPHNRAKSWNRKDVQRTPLQFAAAKGNLTLVKLLMEVYHANDALIAPDGQLALRLAIQNGHREIAAYLPARRGGGWRRWKAHHAKAVKRAQAACKQIVEACEFLFWELPKILVWELPREVFKWIKRDLHKLPGWCKKQVLKTPERMKRLGKGIVKAVRSIPMVTKKIAVRFWSLLKTIANGLLWIVNRAASLLHSAAHAILTFLQKITLQDLVNGVRGLACAMFVDFPKAVGRGLLILGGGFFWTLRCLVKCLWAVATWFPKKLLQILGAMGSSVVKGVQEVLICVNPKGGMKTS</sequence>
<dbReference type="Proteomes" id="UP000664521">
    <property type="component" value="Unassembled WGS sequence"/>
</dbReference>
<dbReference type="Gene3D" id="1.25.40.20">
    <property type="entry name" value="Ankyrin repeat-containing domain"/>
    <property type="match status" value="1"/>
</dbReference>
<gene>
    <name evidence="5" type="ORF">HETSPECPRED_007972</name>
</gene>
<keyword evidence="1" id="KW-0677">Repeat</keyword>
<dbReference type="OrthoDB" id="4772757at2759"/>
<organism evidence="5 6">
    <name type="scientific">Heterodermia speciosa</name>
    <dbReference type="NCBI Taxonomy" id="116794"/>
    <lineage>
        <taxon>Eukaryota</taxon>
        <taxon>Fungi</taxon>
        <taxon>Dikarya</taxon>
        <taxon>Ascomycota</taxon>
        <taxon>Pezizomycotina</taxon>
        <taxon>Lecanoromycetes</taxon>
        <taxon>OSLEUM clade</taxon>
        <taxon>Lecanoromycetidae</taxon>
        <taxon>Caliciales</taxon>
        <taxon>Physciaceae</taxon>
        <taxon>Heterodermia</taxon>
    </lineage>
</organism>
<evidence type="ECO:0000256" key="4">
    <source>
        <dbReference type="SAM" id="MobiDB-lite"/>
    </source>
</evidence>
<protein>
    <recommendedName>
        <fullName evidence="7">Ankyrin</fullName>
    </recommendedName>
</protein>
<evidence type="ECO:0000313" key="5">
    <source>
        <dbReference type="EMBL" id="CAF9908046.1"/>
    </source>
</evidence>
<dbReference type="InterPro" id="IPR002110">
    <property type="entry name" value="Ankyrin_rpt"/>
</dbReference>
<name>A0A8H3ESD3_9LECA</name>
<dbReference type="SMART" id="SM00248">
    <property type="entry name" value="ANK"/>
    <property type="match status" value="3"/>
</dbReference>
<dbReference type="PANTHER" id="PTHR24198">
    <property type="entry name" value="ANKYRIN REPEAT AND PROTEIN KINASE DOMAIN-CONTAINING PROTEIN"/>
    <property type="match status" value="1"/>
</dbReference>
<dbReference type="Pfam" id="PF12796">
    <property type="entry name" value="Ank_2"/>
    <property type="match status" value="2"/>
</dbReference>
<dbReference type="SUPFAM" id="SSF48403">
    <property type="entry name" value="Ankyrin repeat"/>
    <property type="match status" value="1"/>
</dbReference>
<feature type="region of interest" description="Disordered" evidence="4">
    <location>
        <begin position="1"/>
        <end position="35"/>
    </location>
</feature>
<evidence type="ECO:0000256" key="3">
    <source>
        <dbReference type="PROSITE-ProRule" id="PRU00023"/>
    </source>
</evidence>
<keyword evidence="2 3" id="KW-0040">ANK repeat</keyword>
<evidence type="ECO:0008006" key="7">
    <source>
        <dbReference type="Google" id="ProtNLM"/>
    </source>
</evidence>
<dbReference type="InterPro" id="IPR036770">
    <property type="entry name" value="Ankyrin_rpt-contain_sf"/>
</dbReference>
<dbReference type="AlphaFoldDB" id="A0A8H3ESD3"/>
<feature type="repeat" description="ANK" evidence="3">
    <location>
        <begin position="108"/>
        <end position="140"/>
    </location>
</feature>
<reference evidence="5" key="1">
    <citation type="submission" date="2021-03" db="EMBL/GenBank/DDBJ databases">
        <authorList>
            <person name="Tagirdzhanova G."/>
        </authorList>
    </citation>
    <scope>NUCLEOTIDE SEQUENCE</scope>
</reference>
<dbReference type="EMBL" id="CAJPDS010000006">
    <property type="protein sequence ID" value="CAF9908046.1"/>
    <property type="molecule type" value="Genomic_DNA"/>
</dbReference>
<evidence type="ECO:0000313" key="6">
    <source>
        <dbReference type="Proteomes" id="UP000664521"/>
    </source>
</evidence>
<dbReference type="PROSITE" id="PS50088">
    <property type="entry name" value="ANK_REPEAT"/>
    <property type="match status" value="1"/>
</dbReference>
<dbReference type="PANTHER" id="PTHR24198:SF165">
    <property type="entry name" value="ANKYRIN REPEAT-CONTAINING PROTEIN-RELATED"/>
    <property type="match status" value="1"/>
</dbReference>
<keyword evidence="6" id="KW-1185">Reference proteome</keyword>
<dbReference type="PROSITE" id="PS50297">
    <property type="entry name" value="ANK_REP_REGION"/>
    <property type="match status" value="1"/>
</dbReference>
<proteinExistence type="predicted"/>
<accession>A0A8H3ESD3</accession>
<feature type="compositionally biased region" description="Basic and acidic residues" evidence="4">
    <location>
        <begin position="13"/>
        <end position="24"/>
    </location>
</feature>
<comment type="caution">
    <text evidence="5">The sequence shown here is derived from an EMBL/GenBank/DDBJ whole genome shotgun (WGS) entry which is preliminary data.</text>
</comment>
<evidence type="ECO:0000256" key="2">
    <source>
        <dbReference type="ARBA" id="ARBA00023043"/>
    </source>
</evidence>
<evidence type="ECO:0000256" key="1">
    <source>
        <dbReference type="ARBA" id="ARBA00022737"/>
    </source>
</evidence>
<feature type="compositionally biased region" description="Polar residues" evidence="4">
    <location>
        <begin position="25"/>
        <end position="35"/>
    </location>
</feature>